<evidence type="ECO:0000256" key="1">
    <source>
        <dbReference type="SAM" id="Phobius"/>
    </source>
</evidence>
<reference evidence="2" key="1">
    <citation type="submission" date="2022-02" db="EMBL/GenBank/DDBJ databases">
        <title>Emergence and expansion in Europe of a Vibrio aestuarianus clonal complex pathogenic for oysters.</title>
        <authorList>
            <person name="Mesnil A."/>
            <person name="Travers M.-A."/>
        </authorList>
    </citation>
    <scope>NUCLEOTIDE SEQUENCE</scope>
    <source>
        <strain evidence="2">U29</strain>
    </source>
</reference>
<dbReference type="EMBL" id="CP118710">
    <property type="protein sequence ID" value="WGK83060.1"/>
    <property type="molecule type" value="Genomic_DNA"/>
</dbReference>
<organism evidence="2 3">
    <name type="scientific">Vibrio aestuarianus</name>
    <dbReference type="NCBI Taxonomy" id="28171"/>
    <lineage>
        <taxon>Bacteria</taxon>
        <taxon>Pseudomonadati</taxon>
        <taxon>Pseudomonadota</taxon>
        <taxon>Gammaproteobacteria</taxon>
        <taxon>Vibrionales</taxon>
        <taxon>Vibrionaceae</taxon>
        <taxon>Vibrio</taxon>
    </lineage>
</organism>
<feature type="transmembrane region" description="Helical" evidence="1">
    <location>
        <begin position="12"/>
        <end position="41"/>
    </location>
</feature>
<accession>A0AAX3U961</accession>
<gene>
    <name evidence="2" type="ORF">PYE51_16960</name>
</gene>
<keyword evidence="1" id="KW-0472">Membrane</keyword>
<dbReference type="RefSeq" id="WP_301066107.1">
    <property type="nucleotide sequence ID" value="NZ_CP118710.1"/>
</dbReference>
<dbReference type="AlphaFoldDB" id="A0AAX3U961"/>
<evidence type="ECO:0000313" key="3">
    <source>
        <dbReference type="Proteomes" id="UP001239257"/>
    </source>
</evidence>
<keyword evidence="1" id="KW-0812">Transmembrane</keyword>
<evidence type="ECO:0000313" key="2">
    <source>
        <dbReference type="EMBL" id="WGK83060.1"/>
    </source>
</evidence>
<keyword evidence="1" id="KW-1133">Transmembrane helix</keyword>
<feature type="transmembrane region" description="Helical" evidence="1">
    <location>
        <begin position="72"/>
        <end position="91"/>
    </location>
</feature>
<protein>
    <submittedName>
        <fullName evidence="2">Uncharacterized protein</fullName>
    </submittedName>
</protein>
<sequence length="299" mass="33896">MNRSRKSLMQTIAMYTWITVGFCFRFLFGNLYGVLVTMFMVRAFSESLFGFPPYSTYELITWLYSLSDEMKVAIASSLVTVVGFFIAYASATANWKSQLLASIKLQASSDLNSFFTEVNSLVTDLEIYAQDVVKSLDVIRDSSDENEKMFQASYFTELGQEIDIKRKRLVSMSIQVHHFEGKYSSLFMSVPSVLPSFKRAASALNNVSSTSWFYIPCAYRDDPNPVESYLSQIDRDKYESFIGSVNKNRILLSFYPGSAGGVLQSDVVPFNVFSLVNLFKNSKFLHGVFDEVRRAKKDG</sequence>
<dbReference type="Proteomes" id="UP001239257">
    <property type="component" value="Chromosome 2"/>
</dbReference>
<proteinExistence type="predicted"/>
<name>A0AAX3U961_9VIBR</name>